<proteinExistence type="predicted"/>
<sequence>MKKCFTRTFNIVSVFSLVMWYRTLGSIPSQNALKLDHLSLSSINLLSLFLLSSIKRRHICSTFDRYTLISSLRYWPSRQRNGRSAFSLIT</sequence>
<reference evidence="1" key="2">
    <citation type="journal article" date="2015" name="Data Brief">
        <title>Shoot transcriptome of the giant reed, Arundo donax.</title>
        <authorList>
            <person name="Barrero R.A."/>
            <person name="Guerrero F.D."/>
            <person name="Moolhuijzen P."/>
            <person name="Goolsby J.A."/>
            <person name="Tidwell J."/>
            <person name="Bellgard S.E."/>
            <person name="Bellgard M.I."/>
        </authorList>
    </citation>
    <scope>NUCLEOTIDE SEQUENCE</scope>
    <source>
        <tissue evidence="1">Shoot tissue taken approximately 20 cm above the soil surface</tissue>
    </source>
</reference>
<organism evidence="1">
    <name type="scientific">Arundo donax</name>
    <name type="common">Giant reed</name>
    <name type="synonym">Donax arundinaceus</name>
    <dbReference type="NCBI Taxonomy" id="35708"/>
    <lineage>
        <taxon>Eukaryota</taxon>
        <taxon>Viridiplantae</taxon>
        <taxon>Streptophyta</taxon>
        <taxon>Embryophyta</taxon>
        <taxon>Tracheophyta</taxon>
        <taxon>Spermatophyta</taxon>
        <taxon>Magnoliopsida</taxon>
        <taxon>Liliopsida</taxon>
        <taxon>Poales</taxon>
        <taxon>Poaceae</taxon>
        <taxon>PACMAD clade</taxon>
        <taxon>Arundinoideae</taxon>
        <taxon>Arundineae</taxon>
        <taxon>Arundo</taxon>
    </lineage>
</organism>
<dbReference type="AlphaFoldDB" id="A0A0A9DWW1"/>
<name>A0A0A9DWW1_ARUDO</name>
<reference evidence="1" key="1">
    <citation type="submission" date="2014-09" db="EMBL/GenBank/DDBJ databases">
        <authorList>
            <person name="Magalhaes I.L.F."/>
            <person name="Oliveira U."/>
            <person name="Santos F.R."/>
            <person name="Vidigal T.H.D.A."/>
            <person name="Brescovit A.D."/>
            <person name="Santos A.J."/>
        </authorList>
    </citation>
    <scope>NUCLEOTIDE SEQUENCE</scope>
    <source>
        <tissue evidence="1">Shoot tissue taken approximately 20 cm above the soil surface</tissue>
    </source>
</reference>
<accession>A0A0A9DWW1</accession>
<protein>
    <submittedName>
        <fullName evidence="1">Uncharacterized protein</fullName>
    </submittedName>
</protein>
<evidence type="ECO:0000313" key="1">
    <source>
        <dbReference type="EMBL" id="JAD92296.1"/>
    </source>
</evidence>
<dbReference type="EMBL" id="GBRH01205599">
    <property type="protein sequence ID" value="JAD92296.1"/>
    <property type="molecule type" value="Transcribed_RNA"/>
</dbReference>